<feature type="signal peptide" evidence="1">
    <location>
        <begin position="1"/>
        <end position="20"/>
    </location>
</feature>
<dbReference type="Pfam" id="PF19783">
    <property type="entry name" value="DUF6268"/>
    <property type="match status" value="1"/>
</dbReference>
<feature type="chain" id="PRO_5046641201" description="DUF6268 domain-containing protein" evidence="1">
    <location>
        <begin position="21"/>
        <end position="279"/>
    </location>
</feature>
<dbReference type="Proteomes" id="UP000663440">
    <property type="component" value="Chromosome"/>
</dbReference>
<accession>A0ABX7QHT7</accession>
<reference evidence="3 4" key="1">
    <citation type="submission" date="2021-03" db="EMBL/GenBank/DDBJ databases">
        <title>Flavobacterium kribbensis sp. nov, an endophytic bacteria, isolated from soybean.</title>
        <authorList>
            <person name="Lee J."/>
            <person name="Seo J."/>
        </authorList>
    </citation>
    <scope>NUCLEOTIDE SEQUENCE [LARGE SCALE GENOMIC DNA]</scope>
    <source>
        <strain evidence="3 4">BB8</strain>
    </source>
</reference>
<proteinExistence type="predicted"/>
<dbReference type="InterPro" id="IPR046235">
    <property type="entry name" value="DUF6268"/>
</dbReference>
<dbReference type="EMBL" id="CP071448">
    <property type="protein sequence ID" value="QSW90582.1"/>
    <property type="molecule type" value="Genomic_DNA"/>
</dbReference>
<keyword evidence="4" id="KW-1185">Reference proteome</keyword>
<dbReference type="RefSeq" id="WP_207297734.1">
    <property type="nucleotide sequence ID" value="NZ_CP071448.1"/>
</dbReference>
<evidence type="ECO:0000259" key="2">
    <source>
        <dbReference type="Pfam" id="PF19783"/>
    </source>
</evidence>
<keyword evidence="1" id="KW-0732">Signal</keyword>
<gene>
    <name evidence="3" type="ORF">J0383_07165</name>
</gene>
<name>A0ABX7QHT7_9FLAO</name>
<evidence type="ECO:0000313" key="4">
    <source>
        <dbReference type="Proteomes" id="UP000663440"/>
    </source>
</evidence>
<sequence length="279" mass="32242">MKVRFIICLFFVMLFLNMNAQENFSAALNFKTEPVDKIDFNETSFSLFFNENLTQKSTIKNTLNYSNLNVNYDLGDFESFQNIDKFQKIEDKIEFSQEISNSTKLHFSVTPMFSFQQDLDFTDFTLLGSFEISQQLNPKTTLSIGAARTTVFGNPKFLPTASIRYTPNDKTNVWIGFPESSISYSNNTRNKFMLNNSFNGSFYNLDAQSNLNNTAKASLSQMTTSLEYERNVDRNWFLNFKAGYNFNKQYKLTDSDNHTTYDFNTGNGYMLGIGIKYKH</sequence>
<organism evidence="3 4">
    <name type="scientific">Flavobacterium endoglycinae</name>
    <dbReference type="NCBI Taxonomy" id="2816357"/>
    <lineage>
        <taxon>Bacteria</taxon>
        <taxon>Pseudomonadati</taxon>
        <taxon>Bacteroidota</taxon>
        <taxon>Flavobacteriia</taxon>
        <taxon>Flavobacteriales</taxon>
        <taxon>Flavobacteriaceae</taxon>
        <taxon>Flavobacterium</taxon>
    </lineage>
</organism>
<protein>
    <recommendedName>
        <fullName evidence="2">DUF6268 domain-containing protein</fullName>
    </recommendedName>
</protein>
<feature type="domain" description="DUF6268" evidence="2">
    <location>
        <begin position="113"/>
        <end position="278"/>
    </location>
</feature>
<evidence type="ECO:0000313" key="3">
    <source>
        <dbReference type="EMBL" id="QSW90582.1"/>
    </source>
</evidence>
<evidence type="ECO:0000256" key="1">
    <source>
        <dbReference type="SAM" id="SignalP"/>
    </source>
</evidence>